<accession>A0ABQ5HRQ6</accession>
<dbReference type="Proteomes" id="UP001151760">
    <property type="component" value="Unassembled WGS sequence"/>
</dbReference>
<protein>
    <submittedName>
        <fullName evidence="2">Uncharacterized protein</fullName>
    </submittedName>
</protein>
<keyword evidence="3" id="KW-1185">Reference proteome</keyword>
<evidence type="ECO:0000313" key="3">
    <source>
        <dbReference type="Proteomes" id="UP001151760"/>
    </source>
</evidence>
<feature type="non-terminal residue" evidence="2">
    <location>
        <position position="114"/>
    </location>
</feature>
<dbReference type="EMBL" id="BQNB010019931">
    <property type="protein sequence ID" value="GJT90535.1"/>
    <property type="molecule type" value="Genomic_DNA"/>
</dbReference>
<evidence type="ECO:0000256" key="1">
    <source>
        <dbReference type="SAM" id="MobiDB-lite"/>
    </source>
</evidence>
<feature type="region of interest" description="Disordered" evidence="1">
    <location>
        <begin position="34"/>
        <end position="64"/>
    </location>
</feature>
<organism evidence="2 3">
    <name type="scientific">Tanacetum coccineum</name>
    <dbReference type="NCBI Taxonomy" id="301880"/>
    <lineage>
        <taxon>Eukaryota</taxon>
        <taxon>Viridiplantae</taxon>
        <taxon>Streptophyta</taxon>
        <taxon>Embryophyta</taxon>
        <taxon>Tracheophyta</taxon>
        <taxon>Spermatophyta</taxon>
        <taxon>Magnoliopsida</taxon>
        <taxon>eudicotyledons</taxon>
        <taxon>Gunneridae</taxon>
        <taxon>Pentapetalae</taxon>
        <taxon>asterids</taxon>
        <taxon>campanulids</taxon>
        <taxon>Asterales</taxon>
        <taxon>Asteraceae</taxon>
        <taxon>Asteroideae</taxon>
        <taxon>Anthemideae</taxon>
        <taxon>Anthemidinae</taxon>
        <taxon>Tanacetum</taxon>
    </lineage>
</organism>
<evidence type="ECO:0000313" key="2">
    <source>
        <dbReference type="EMBL" id="GJT90535.1"/>
    </source>
</evidence>
<name>A0ABQ5HRQ6_9ASTR</name>
<proteinExistence type="predicted"/>
<comment type="caution">
    <text evidence="2">The sequence shown here is derived from an EMBL/GenBank/DDBJ whole genome shotgun (WGS) entry which is preliminary data.</text>
</comment>
<reference evidence="2" key="1">
    <citation type="journal article" date="2022" name="Int. J. Mol. Sci.">
        <title>Draft Genome of Tanacetum Coccineum: Genomic Comparison of Closely Related Tanacetum-Family Plants.</title>
        <authorList>
            <person name="Yamashiro T."/>
            <person name="Shiraishi A."/>
            <person name="Nakayama K."/>
            <person name="Satake H."/>
        </authorList>
    </citation>
    <scope>NUCLEOTIDE SEQUENCE</scope>
</reference>
<reference evidence="2" key="2">
    <citation type="submission" date="2022-01" db="EMBL/GenBank/DDBJ databases">
        <authorList>
            <person name="Yamashiro T."/>
            <person name="Shiraishi A."/>
            <person name="Satake H."/>
            <person name="Nakayama K."/>
        </authorList>
    </citation>
    <scope>NUCLEOTIDE SEQUENCE</scope>
</reference>
<gene>
    <name evidence="2" type="ORF">Tco_1079380</name>
</gene>
<sequence length="114" mass="12408">MNQTQGNSKEVGTPRYLSLVVPLRKVGDEAVHKELGDRMERAATTASSSEAEQDSGSGPRCQDTILGDVDAQTRFETTSEQSNDPPLSKVNTFGSGEDSMKILELMEIVHNCLH</sequence>